<proteinExistence type="predicted"/>
<dbReference type="Proteomes" id="UP000005532">
    <property type="component" value="Unassembled WGS sequence"/>
</dbReference>
<comment type="caution">
    <text evidence="1">The sequence shown here is derived from an EMBL/GenBank/DDBJ whole genome shotgun (WGS) entry which is preliminary data.</text>
</comment>
<accession>C5RZH0</accession>
<dbReference type="EMBL" id="ACQL01000055">
    <property type="protein sequence ID" value="EER47825.1"/>
    <property type="molecule type" value="Genomic_DNA"/>
</dbReference>
<dbReference type="OrthoDB" id="5690975at2"/>
<organism evidence="1 2">
    <name type="scientific">Actinobacillus minor NM305</name>
    <dbReference type="NCBI Taxonomy" id="637911"/>
    <lineage>
        <taxon>Bacteria</taxon>
        <taxon>Pseudomonadati</taxon>
        <taxon>Pseudomonadota</taxon>
        <taxon>Gammaproteobacteria</taxon>
        <taxon>Pasteurellales</taxon>
        <taxon>Pasteurellaceae</taxon>
        <taxon>Actinobacillus</taxon>
    </lineage>
</organism>
<dbReference type="RefSeq" id="WP_005822573.1">
    <property type="nucleotide sequence ID" value="NZ_ACQL01000055.1"/>
</dbReference>
<evidence type="ECO:0000313" key="2">
    <source>
        <dbReference type="Proteomes" id="UP000005532"/>
    </source>
</evidence>
<dbReference type="AlphaFoldDB" id="C5RZH0"/>
<reference evidence="1 2" key="1">
    <citation type="journal article" date="2010" name="Vet. Microbiol.">
        <title>Production of haemolysins by strains of the Actinobacillus minor/porcitonsillarum complex.</title>
        <authorList>
            <person name="Arya G."/>
            <person name="Niven D.F."/>
        </authorList>
    </citation>
    <scope>NUCLEOTIDE SEQUENCE [LARGE SCALE GENOMIC DNA]</scope>
    <source>
        <strain evidence="1 2">NM305</strain>
    </source>
</reference>
<sequence length="57" mass="6440">MSNDNLALLAASAYGEFPEINNRNKINESLRAKSELSDEQARNFIDNYDILAHQPNC</sequence>
<gene>
    <name evidence="1" type="ORF">AM305_05314</name>
</gene>
<protein>
    <submittedName>
        <fullName evidence="1">Uncharacterized protein</fullName>
    </submittedName>
</protein>
<name>C5RZH0_9PAST</name>
<evidence type="ECO:0000313" key="1">
    <source>
        <dbReference type="EMBL" id="EER47825.1"/>
    </source>
</evidence>